<reference evidence="2" key="1">
    <citation type="submission" date="2022-10" db="EMBL/GenBank/DDBJ databases">
        <title>Two novel species of Flavobacterium.</title>
        <authorList>
            <person name="Liu Q."/>
            <person name="Xin Y.-H."/>
        </authorList>
    </citation>
    <scope>NUCLEOTIDE SEQUENCE</scope>
    <source>
        <strain evidence="2">LS1R49</strain>
    </source>
</reference>
<dbReference type="Proteomes" id="UP001151079">
    <property type="component" value="Unassembled WGS sequence"/>
</dbReference>
<protein>
    <submittedName>
        <fullName evidence="2">BON domain-containing protein</fullName>
    </submittedName>
</protein>
<sequence>MRTSVEIKTSSWKQKNDYTIAQAVLDAFKWNWNTINNSIYVQVMNGQVTLTGKLEWHYQKEAATRAVNNLIGVKEVVNNISVDSKLIIPINKKNIKRALKNHVALDYASIVIAIYKNDIILKGTVDSFYQKELAEKITWKTPGVRNVKNNLKVIHEPIEK</sequence>
<name>A0A9X2ZFC8_9FLAO</name>
<comment type="caution">
    <text evidence="2">The sequence shown here is derived from an EMBL/GenBank/DDBJ whole genome shotgun (WGS) entry which is preliminary data.</text>
</comment>
<dbReference type="SMART" id="SM00749">
    <property type="entry name" value="BON"/>
    <property type="match status" value="2"/>
</dbReference>
<keyword evidence="3" id="KW-1185">Reference proteome</keyword>
<accession>A0A9X2ZFC8</accession>
<dbReference type="AlphaFoldDB" id="A0A9X2ZFC8"/>
<dbReference type="Gene3D" id="3.30.1340.30">
    <property type="match status" value="2"/>
</dbReference>
<dbReference type="InterPro" id="IPR014004">
    <property type="entry name" value="Transpt-assoc_nodulatn_dom_bac"/>
</dbReference>
<dbReference type="EMBL" id="JAOZEW010000006">
    <property type="protein sequence ID" value="MCV9927527.1"/>
    <property type="molecule type" value="Genomic_DNA"/>
</dbReference>
<dbReference type="PANTHER" id="PTHR34606:SF15">
    <property type="entry name" value="BON DOMAIN-CONTAINING PROTEIN"/>
    <property type="match status" value="1"/>
</dbReference>
<dbReference type="InterPro" id="IPR051686">
    <property type="entry name" value="Lipoprotein_DolP"/>
</dbReference>
<feature type="domain" description="BON" evidence="1">
    <location>
        <begin position="87"/>
        <end position="155"/>
    </location>
</feature>
<gene>
    <name evidence="2" type="ORF">OIU83_07685</name>
</gene>
<proteinExistence type="predicted"/>
<dbReference type="RefSeq" id="WP_264205664.1">
    <property type="nucleotide sequence ID" value="NZ_JAOZEW010000006.1"/>
</dbReference>
<evidence type="ECO:0000313" key="3">
    <source>
        <dbReference type="Proteomes" id="UP001151079"/>
    </source>
</evidence>
<dbReference type="Pfam" id="PF04972">
    <property type="entry name" value="BON"/>
    <property type="match status" value="2"/>
</dbReference>
<dbReference type="PANTHER" id="PTHR34606">
    <property type="entry name" value="BON DOMAIN-CONTAINING PROTEIN"/>
    <property type="match status" value="1"/>
</dbReference>
<dbReference type="InterPro" id="IPR007055">
    <property type="entry name" value="BON_dom"/>
</dbReference>
<evidence type="ECO:0000313" key="2">
    <source>
        <dbReference type="EMBL" id="MCV9927527.1"/>
    </source>
</evidence>
<feature type="domain" description="BON" evidence="1">
    <location>
        <begin position="16"/>
        <end position="84"/>
    </location>
</feature>
<evidence type="ECO:0000259" key="1">
    <source>
        <dbReference type="PROSITE" id="PS50914"/>
    </source>
</evidence>
<dbReference type="PROSITE" id="PS50914">
    <property type="entry name" value="BON"/>
    <property type="match status" value="2"/>
</dbReference>
<organism evidence="2 3">
    <name type="scientific">Flavobacterium shii</name>
    <dbReference type="NCBI Taxonomy" id="2987687"/>
    <lineage>
        <taxon>Bacteria</taxon>
        <taxon>Pseudomonadati</taxon>
        <taxon>Bacteroidota</taxon>
        <taxon>Flavobacteriia</taxon>
        <taxon>Flavobacteriales</taxon>
        <taxon>Flavobacteriaceae</taxon>
        <taxon>Flavobacterium</taxon>
    </lineage>
</organism>